<dbReference type="Proteomes" id="UP000499080">
    <property type="component" value="Unassembled WGS sequence"/>
</dbReference>
<organism evidence="1 2">
    <name type="scientific">Araneus ventricosus</name>
    <name type="common">Orbweaver spider</name>
    <name type="synonym">Epeira ventricosa</name>
    <dbReference type="NCBI Taxonomy" id="182803"/>
    <lineage>
        <taxon>Eukaryota</taxon>
        <taxon>Metazoa</taxon>
        <taxon>Ecdysozoa</taxon>
        <taxon>Arthropoda</taxon>
        <taxon>Chelicerata</taxon>
        <taxon>Arachnida</taxon>
        <taxon>Araneae</taxon>
        <taxon>Araneomorphae</taxon>
        <taxon>Entelegynae</taxon>
        <taxon>Araneoidea</taxon>
        <taxon>Araneidae</taxon>
        <taxon>Araneus</taxon>
    </lineage>
</organism>
<dbReference type="AlphaFoldDB" id="A0A4Y2SWH8"/>
<gene>
    <name evidence="1" type="ORF">AVEN_194000_1</name>
</gene>
<name>A0A4Y2SWH8_ARAVE</name>
<keyword evidence="2" id="KW-1185">Reference proteome</keyword>
<accession>A0A4Y2SWH8</accession>
<sequence length="82" mass="9072">MRPSAGLSVSAFAAMPGRFCKSKVHQPQSSWCVPALAYTDEELTKPPEHRSCARLISRRPHQANTWLLAFLASAKFCLNSVL</sequence>
<protein>
    <submittedName>
        <fullName evidence="1">Uncharacterized protein</fullName>
    </submittedName>
</protein>
<reference evidence="1 2" key="1">
    <citation type="journal article" date="2019" name="Sci. Rep.">
        <title>Orb-weaving spider Araneus ventricosus genome elucidates the spidroin gene catalogue.</title>
        <authorList>
            <person name="Kono N."/>
            <person name="Nakamura H."/>
            <person name="Ohtoshi R."/>
            <person name="Moran D.A.P."/>
            <person name="Shinohara A."/>
            <person name="Yoshida Y."/>
            <person name="Fujiwara M."/>
            <person name="Mori M."/>
            <person name="Tomita M."/>
            <person name="Arakawa K."/>
        </authorList>
    </citation>
    <scope>NUCLEOTIDE SEQUENCE [LARGE SCALE GENOMIC DNA]</scope>
</reference>
<dbReference type="EMBL" id="BGPR01024139">
    <property type="protein sequence ID" value="GBN91950.1"/>
    <property type="molecule type" value="Genomic_DNA"/>
</dbReference>
<evidence type="ECO:0000313" key="1">
    <source>
        <dbReference type="EMBL" id="GBN91950.1"/>
    </source>
</evidence>
<evidence type="ECO:0000313" key="2">
    <source>
        <dbReference type="Proteomes" id="UP000499080"/>
    </source>
</evidence>
<comment type="caution">
    <text evidence="1">The sequence shown here is derived from an EMBL/GenBank/DDBJ whole genome shotgun (WGS) entry which is preliminary data.</text>
</comment>
<proteinExistence type="predicted"/>